<dbReference type="InterPro" id="IPR010297">
    <property type="entry name" value="DUF900_hydrolase"/>
</dbReference>
<proteinExistence type="predicted"/>
<dbReference type="Proteomes" id="UP000555728">
    <property type="component" value="Unassembled WGS sequence"/>
</dbReference>
<dbReference type="EMBL" id="JACIGI010000002">
    <property type="protein sequence ID" value="MBB4284675.1"/>
    <property type="molecule type" value="Genomic_DNA"/>
</dbReference>
<sequence>MTTPIWFATNRTEPRGGRKSFGTRFHADGPQYFRVGRGVVTWLDRWDDFTVDWEVELEKRPPVEAPAAVPEMTRRRARNERPGSLRLFESLRATLDAERTAGPGPGVAGDALIFIHGFANTFDSALGRAAQLRETYTVDRPDPASGEIRATEPHTLVFSWPSDGQVQPPWKYSGDREDAAMSGLAMARALRRFLDFMEAGERCPHRIHLVAHSMGNWALRHAVQCLKGLMEGGRLTKVFDHVFLMAADEDDDCFEHADKLKPLTELARRIHVYHAETDLALEVSDKTKFNRDRLGTAGPRTFSGLDTRITAVDCTDVAATEIEHGCHQYYRLRPEVIRDVRAVLAGGTGDRFPWRETVEPGRRYRLRADGG</sequence>
<dbReference type="PANTHER" id="PTHR36513:SF1">
    <property type="entry name" value="TRANSMEMBRANE PROTEIN"/>
    <property type="match status" value="1"/>
</dbReference>
<dbReference type="PANTHER" id="PTHR36513">
    <property type="entry name" value="ABC TRANSMEMBRANE TYPE-1 DOMAIN-CONTAINING PROTEIN"/>
    <property type="match status" value="1"/>
</dbReference>
<dbReference type="AlphaFoldDB" id="A0A7W6RWU1"/>
<dbReference type="SUPFAM" id="SSF53474">
    <property type="entry name" value="alpha/beta-Hydrolases"/>
    <property type="match status" value="1"/>
</dbReference>
<dbReference type="RefSeq" id="WP_184431150.1">
    <property type="nucleotide sequence ID" value="NZ_JACIGI010000002.1"/>
</dbReference>
<dbReference type="InterPro" id="IPR029058">
    <property type="entry name" value="AB_hydrolase_fold"/>
</dbReference>
<protein>
    <recommendedName>
        <fullName evidence="4">Alpha/beta hydrolase</fullName>
    </recommendedName>
</protein>
<accession>A0A7W6RWU1</accession>
<name>A0A7W6RWU1_9PROT</name>
<evidence type="ECO:0000313" key="3">
    <source>
        <dbReference type="Proteomes" id="UP000555728"/>
    </source>
</evidence>
<organism evidence="2 3">
    <name type="scientific">Roseospira goensis</name>
    <dbReference type="NCBI Taxonomy" id="391922"/>
    <lineage>
        <taxon>Bacteria</taxon>
        <taxon>Pseudomonadati</taxon>
        <taxon>Pseudomonadota</taxon>
        <taxon>Alphaproteobacteria</taxon>
        <taxon>Rhodospirillales</taxon>
        <taxon>Rhodospirillaceae</taxon>
        <taxon>Roseospira</taxon>
    </lineage>
</organism>
<keyword evidence="3" id="KW-1185">Reference proteome</keyword>
<feature type="region of interest" description="Disordered" evidence="1">
    <location>
        <begin position="1"/>
        <end position="21"/>
    </location>
</feature>
<dbReference type="Pfam" id="PF05990">
    <property type="entry name" value="DUF900"/>
    <property type="match status" value="1"/>
</dbReference>
<dbReference type="Gene3D" id="3.40.50.1820">
    <property type="entry name" value="alpha/beta hydrolase"/>
    <property type="match status" value="1"/>
</dbReference>
<reference evidence="2 3" key="1">
    <citation type="submission" date="2020-08" db="EMBL/GenBank/DDBJ databases">
        <title>Genome sequencing of Purple Non-Sulfur Bacteria from various extreme environments.</title>
        <authorList>
            <person name="Mayer M."/>
        </authorList>
    </citation>
    <scope>NUCLEOTIDE SEQUENCE [LARGE SCALE GENOMIC DNA]</scope>
    <source>
        <strain evidence="2 3">JA135</strain>
    </source>
</reference>
<evidence type="ECO:0000313" key="2">
    <source>
        <dbReference type="EMBL" id="MBB4284675.1"/>
    </source>
</evidence>
<evidence type="ECO:0000256" key="1">
    <source>
        <dbReference type="SAM" id="MobiDB-lite"/>
    </source>
</evidence>
<comment type="caution">
    <text evidence="2">The sequence shown here is derived from an EMBL/GenBank/DDBJ whole genome shotgun (WGS) entry which is preliminary data.</text>
</comment>
<gene>
    <name evidence="2" type="ORF">GGD88_000382</name>
</gene>
<evidence type="ECO:0008006" key="4">
    <source>
        <dbReference type="Google" id="ProtNLM"/>
    </source>
</evidence>